<evidence type="ECO:0000313" key="2">
    <source>
        <dbReference type="Proteomes" id="UP000018719"/>
    </source>
</evidence>
<dbReference type="EMBL" id="AHMM02000025">
    <property type="protein sequence ID" value="EQA35447.1"/>
    <property type="molecule type" value="Genomic_DNA"/>
</dbReference>
<dbReference type="AlphaFoldDB" id="V6H976"/>
<proteinExistence type="predicted"/>
<organism evidence="1 2">
    <name type="scientific">Leptospira inadai serovar Lyme str. 10</name>
    <dbReference type="NCBI Taxonomy" id="1049790"/>
    <lineage>
        <taxon>Bacteria</taxon>
        <taxon>Pseudomonadati</taxon>
        <taxon>Spirochaetota</taxon>
        <taxon>Spirochaetia</taxon>
        <taxon>Leptospirales</taxon>
        <taxon>Leptospiraceae</taxon>
        <taxon>Leptospira</taxon>
    </lineage>
</organism>
<gene>
    <name evidence="1" type="ORF">LEP1GSC047_1786</name>
</gene>
<accession>V6H976</accession>
<sequence>MSFRFEKTTFKLGESSDFLFQIGNVCPSVYYKSLFLSYGKPISKSNSRGDRKIRAVD</sequence>
<protein>
    <submittedName>
        <fullName evidence="1">Uncharacterized protein</fullName>
    </submittedName>
</protein>
<name>V6H976_9LEPT</name>
<evidence type="ECO:0000313" key="1">
    <source>
        <dbReference type="EMBL" id="EQA35447.1"/>
    </source>
</evidence>
<reference evidence="1 2" key="1">
    <citation type="submission" date="2013-05" db="EMBL/GenBank/DDBJ databases">
        <authorList>
            <person name="Harkins D.M."/>
            <person name="Durkin A.S."/>
            <person name="Brinkac L.M."/>
            <person name="Haft D.H."/>
            <person name="Selengut J.D."/>
            <person name="Sanka R."/>
            <person name="DePew J."/>
            <person name="Purushe J."/>
            <person name="Hartskeerl R.A."/>
            <person name="Ahmed A."/>
            <person name="van der Linden H."/>
            <person name="Goris M.G.A."/>
            <person name="Vinetz J.M."/>
            <person name="Sutton G.G."/>
            <person name="Nierman W.C."/>
            <person name="Fouts D.E."/>
        </authorList>
    </citation>
    <scope>NUCLEOTIDE SEQUENCE [LARGE SCALE GENOMIC DNA]</scope>
    <source>
        <strain evidence="1 2">10</strain>
    </source>
</reference>
<comment type="caution">
    <text evidence="1">The sequence shown here is derived from an EMBL/GenBank/DDBJ whole genome shotgun (WGS) entry which is preliminary data.</text>
</comment>
<dbReference type="Proteomes" id="UP000018719">
    <property type="component" value="Unassembled WGS sequence"/>
</dbReference>